<dbReference type="SMART" id="SM00382">
    <property type="entry name" value="AAA"/>
    <property type="match status" value="1"/>
</dbReference>
<dbReference type="PANTHER" id="PTHR24221">
    <property type="entry name" value="ATP-BINDING CASSETTE SUB-FAMILY B"/>
    <property type="match status" value="1"/>
</dbReference>
<evidence type="ECO:0000256" key="2">
    <source>
        <dbReference type="ARBA" id="ARBA00022692"/>
    </source>
</evidence>
<comment type="caution">
    <text evidence="10">The sequence shown here is derived from an EMBL/GenBank/DDBJ whole genome shotgun (WGS) entry which is preliminary data.</text>
</comment>
<accession>A0A4V2YNB8</accession>
<feature type="transmembrane region" description="Helical" evidence="7">
    <location>
        <begin position="136"/>
        <end position="155"/>
    </location>
</feature>
<proteinExistence type="predicted"/>
<dbReference type="GO" id="GO:0005524">
    <property type="term" value="F:ATP binding"/>
    <property type="evidence" value="ECO:0007669"/>
    <property type="project" value="UniProtKB-KW"/>
</dbReference>
<dbReference type="Pfam" id="PF00664">
    <property type="entry name" value="ABC_membrane"/>
    <property type="match status" value="1"/>
</dbReference>
<dbReference type="InterPro" id="IPR036640">
    <property type="entry name" value="ABC1_TM_sf"/>
</dbReference>
<dbReference type="GO" id="GO:0034040">
    <property type="term" value="F:ATPase-coupled lipid transmembrane transporter activity"/>
    <property type="evidence" value="ECO:0007669"/>
    <property type="project" value="TreeGrafter"/>
</dbReference>
<comment type="subcellular location">
    <subcellularLocation>
        <location evidence="1">Cell membrane</location>
        <topology evidence="1">Multi-pass membrane protein</topology>
    </subcellularLocation>
</comment>
<dbReference type="GO" id="GO:0016887">
    <property type="term" value="F:ATP hydrolysis activity"/>
    <property type="evidence" value="ECO:0007669"/>
    <property type="project" value="InterPro"/>
</dbReference>
<dbReference type="InterPro" id="IPR039421">
    <property type="entry name" value="Type_1_exporter"/>
</dbReference>
<name>A0A4V2YNB8_9ACTN</name>
<evidence type="ECO:0000256" key="7">
    <source>
        <dbReference type="SAM" id="Phobius"/>
    </source>
</evidence>
<evidence type="ECO:0000256" key="5">
    <source>
        <dbReference type="ARBA" id="ARBA00022989"/>
    </source>
</evidence>
<dbReference type="SUPFAM" id="SSF90123">
    <property type="entry name" value="ABC transporter transmembrane region"/>
    <property type="match status" value="1"/>
</dbReference>
<dbReference type="Pfam" id="PF00005">
    <property type="entry name" value="ABC_tran"/>
    <property type="match status" value="1"/>
</dbReference>
<dbReference type="PROSITE" id="PS50893">
    <property type="entry name" value="ABC_TRANSPORTER_2"/>
    <property type="match status" value="1"/>
</dbReference>
<gene>
    <name evidence="10" type="ORF">E1263_27690</name>
</gene>
<dbReference type="InterPro" id="IPR003439">
    <property type="entry name" value="ABC_transporter-like_ATP-bd"/>
</dbReference>
<dbReference type="CDD" id="cd03228">
    <property type="entry name" value="ABCC_MRP_Like"/>
    <property type="match status" value="1"/>
</dbReference>
<reference evidence="10 11" key="1">
    <citation type="submission" date="2019-03" db="EMBL/GenBank/DDBJ databases">
        <title>Draft genome sequences of novel Actinobacteria.</title>
        <authorList>
            <person name="Sahin N."/>
            <person name="Ay H."/>
            <person name="Saygin H."/>
        </authorList>
    </citation>
    <scope>NUCLEOTIDE SEQUENCE [LARGE SCALE GENOMIC DNA]</scope>
    <source>
        <strain evidence="10 11">JCM 13523</strain>
    </source>
</reference>
<evidence type="ECO:0000259" key="9">
    <source>
        <dbReference type="PROSITE" id="PS50929"/>
    </source>
</evidence>
<dbReference type="GO" id="GO:0005886">
    <property type="term" value="C:plasma membrane"/>
    <property type="evidence" value="ECO:0007669"/>
    <property type="project" value="UniProtKB-SubCell"/>
</dbReference>
<feature type="domain" description="ABC transporter" evidence="8">
    <location>
        <begin position="317"/>
        <end position="545"/>
    </location>
</feature>
<dbReference type="Gene3D" id="3.40.50.300">
    <property type="entry name" value="P-loop containing nucleotide triphosphate hydrolases"/>
    <property type="match status" value="1"/>
</dbReference>
<keyword evidence="3" id="KW-0547">Nucleotide-binding</keyword>
<dbReference type="InterPro" id="IPR011527">
    <property type="entry name" value="ABC1_TM_dom"/>
</dbReference>
<keyword evidence="5 7" id="KW-1133">Transmembrane helix</keyword>
<dbReference type="Proteomes" id="UP000295124">
    <property type="component" value="Unassembled WGS sequence"/>
</dbReference>
<evidence type="ECO:0000256" key="6">
    <source>
        <dbReference type="ARBA" id="ARBA00023136"/>
    </source>
</evidence>
<evidence type="ECO:0000256" key="1">
    <source>
        <dbReference type="ARBA" id="ARBA00004651"/>
    </source>
</evidence>
<keyword evidence="11" id="KW-1185">Reference proteome</keyword>
<feature type="transmembrane region" description="Helical" evidence="7">
    <location>
        <begin position="108"/>
        <end position="130"/>
    </location>
</feature>
<keyword evidence="4 10" id="KW-0067">ATP-binding</keyword>
<dbReference type="EMBL" id="SMKX01000098">
    <property type="protein sequence ID" value="TDD53747.1"/>
    <property type="molecule type" value="Genomic_DNA"/>
</dbReference>
<dbReference type="PANTHER" id="PTHR24221:SF654">
    <property type="entry name" value="ATP-BINDING CASSETTE SUB-FAMILY B MEMBER 6"/>
    <property type="match status" value="1"/>
</dbReference>
<feature type="transmembrane region" description="Helical" evidence="7">
    <location>
        <begin position="220"/>
        <end position="242"/>
    </location>
</feature>
<evidence type="ECO:0000313" key="11">
    <source>
        <dbReference type="Proteomes" id="UP000295124"/>
    </source>
</evidence>
<evidence type="ECO:0000259" key="8">
    <source>
        <dbReference type="PROSITE" id="PS50893"/>
    </source>
</evidence>
<sequence length="552" mass="57420">MVALVAAVPGLVSGRLVALAVDRGFLRAGVAIGLAWLGVWAVAVVVGSFGARRVPVRLGAIVEPLRDDLMTQVVSGTLAQAAAGGRGTDTGTVARLTKQVEAVRDSAAGLLLGVQQVGFGVVAAVAGLFWLAPIAAVIAVAPVVLAFLVLGRLLVGLVGRLQDVLVAEERLASSVSEIAGAVRDVVACGAENGARGEIGDAVEAQAAASRALARATALRSAVATIGGYLPLVALVALGPWLIHSGRLSLGELLGAVTYITTGLQPALRAAVQTFGGSGTLLAVTLHRLSAASQLPLEEEAVHVPSPSKVRPDAALDLRVRGLTFAYGPHAAPVVDRFDLDLHYGDHLAVVGPSGIGKSTLAGLLVGLTQPQRGSIHLGSTPLSAIAPAQLRRTFAFVPQESYVFTGTLRENLIYLHQQATDADLDKAVDAIGLRSVVDRLGGYDGIVGRDLSTGERQQIALARSWLSPAEIVVLDEATCHLHPAAEAQAENAFRHRPGTVVVIAHRMSSALRADRVLLLDGTTPMLGTHQELRTRSRPYGELAGYWDDPEPR</sequence>
<feature type="domain" description="ABC transmembrane type-1" evidence="9">
    <location>
        <begin position="1"/>
        <end position="270"/>
    </location>
</feature>
<evidence type="ECO:0000256" key="3">
    <source>
        <dbReference type="ARBA" id="ARBA00022741"/>
    </source>
</evidence>
<dbReference type="PROSITE" id="PS50929">
    <property type="entry name" value="ABC_TM1F"/>
    <property type="match status" value="1"/>
</dbReference>
<protein>
    <submittedName>
        <fullName evidence="10">ABC transporter ATP-binding protein</fullName>
    </submittedName>
</protein>
<dbReference type="InterPro" id="IPR003593">
    <property type="entry name" value="AAA+_ATPase"/>
</dbReference>
<dbReference type="RefSeq" id="WP_132172529.1">
    <property type="nucleotide sequence ID" value="NZ_SMKX01000098.1"/>
</dbReference>
<keyword evidence="2 7" id="KW-0812">Transmembrane</keyword>
<dbReference type="OrthoDB" id="9806127at2"/>
<organism evidence="10 11">
    <name type="scientific">Kribbella antibiotica</name>
    <dbReference type="NCBI Taxonomy" id="190195"/>
    <lineage>
        <taxon>Bacteria</taxon>
        <taxon>Bacillati</taxon>
        <taxon>Actinomycetota</taxon>
        <taxon>Actinomycetes</taxon>
        <taxon>Propionibacteriales</taxon>
        <taxon>Kribbellaceae</taxon>
        <taxon>Kribbella</taxon>
    </lineage>
</organism>
<evidence type="ECO:0000313" key="10">
    <source>
        <dbReference type="EMBL" id="TDD53747.1"/>
    </source>
</evidence>
<dbReference type="AlphaFoldDB" id="A0A4V2YNB8"/>
<dbReference type="GO" id="GO:0140359">
    <property type="term" value="F:ABC-type transporter activity"/>
    <property type="evidence" value="ECO:0007669"/>
    <property type="project" value="InterPro"/>
</dbReference>
<dbReference type="SUPFAM" id="SSF52540">
    <property type="entry name" value="P-loop containing nucleoside triphosphate hydrolases"/>
    <property type="match status" value="1"/>
</dbReference>
<dbReference type="Gene3D" id="1.20.1560.10">
    <property type="entry name" value="ABC transporter type 1, transmembrane domain"/>
    <property type="match status" value="1"/>
</dbReference>
<feature type="transmembrane region" description="Helical" evidence="7">
    <location>
        <begin position="30"/>
        <end position="51"/>
    </location>
</feature>
<evidence type="ECO:0000256" key="4">
    <source>
        <dbReference type="ARBA" id="ARBA00022840"/>
    </source>
</evidence>
<keyword evidence="6 7" id="KW-0472">Membrane</keyword>
<dbReference type="InterPro" id="IPR027417">
    <property type="entry name" value="P-loop_NTPase"/>
</dbReference>